<evidence type="ECO:0000313" key="2">
    <source>
        <dbReference type="EMBL" id="RRR52064.1"/>
    </source>
</evidence>
<dbReference type="InterPro" id="IPR027279">
    <property type="entry name" value="D_amino_pept/lipop_sf"/>
</dbReference>
<feature type="domain" description="DUF3642" evidence="1">
    <location>
        <begin position="117"/>
        <end position="198"/>
    </location>
</feature>
<organism evidence="2 3">
    <name type="scientific">Streptococcus suis</name>
    <dbReference type="NCBI Taxonomy" id="1307"/>
    <lineage>
        <taxon>Bacteria</taxon>
        <taxon>Bacillati</taxon>
        <taxon>Bacillota</taxon>
        <taxon>Bacilli</taxon>
        <taxon>Lactobacillales</taxon>
        <taxon>Streptococcaceae</taxon>
        <taxon>Streptococcus</taxon>
    </lineage>
</organism>
<evidence type="ECO:0000313" key="3">
    <source>
        <dbReference type="Proteomes" id="UP000274117"/>
    </source>
</evidence>
<name>A0A426TCM5_STRSU</name>
<sequence length="203" mass="22185">MENKHEIIEHDAVAKQGFWQKAKSKIMGMTTKQLVFLALGLAVLSGAGMIAAEVFDNQLEIAEDKVERQLGLEQDLDDKIVTIPSSTNTATNTSQTAPATSLEALANAYGVNLVDKSELDGTYTATAGNDQYTLTVKGNQATLVELDTDGEQDLEQIIFDLDKKLAYVDGEAESYTLEGNNLTLTELDKELFNQQDSLTFTKQ</sequence>
<dbReference type="Proteomes" id="UP000274117">
    <property type="component" value="Unassembled WGS sequence"/>
</dbReference>
<reference evidence="2 3" key="2">
    <citation type="submission" date="2018-12" db="EMBL/GenBank/DDBJ databases">
        <title>Whole-genome sequences of fifteen clinical Streptococcus suis strains isolated from pigs between 2006 and 2018.</title>
        <authorList>
            <person name="Stevens M.J.A."/>
            <person name="Cernela N."/>
            <person name="Spoerry Serrano N."/>
            <person name="Schmitt S."/>
            <person name="Schrenzel J."/>
            <person name="Stephan R."/>
        </authorList>
    </citation>
    <scope>NUCLEOTIDE SEQUENCE [LARGE SCALE GENOMIC DNA]</scope>
    <source>
        <strain evidence="2 3">PP422</strain>
    </source>
</reference>
<dbReference type="InterPro" id="IPR020961">
    <property type="entry name" value="DUF3642_lipo"/>
</dbReference>
<dbReference type="RefSeq" id="WP_105111323.1">
    <property type="nucleotide sequence ID" value="NZ_POIG01000188.1"/>
</dbReference>
<gene>
    <name evidence="2" type="ORF">EI998_07355</name>
</gene>
<dbReference type="EMBL" id="RSDO01000012">
    <property type="protein sequence ID" value="RRR52064.1"/>
    <property type="molecule type" value="Genomic_DNA"/>
</dbReference>
<protein>
    <recommendedName>
        <fullName evidence="1">DUF3642 domain-containing protein</fullName>
    </recommendedName>
</protein>
<comment type="caution">
    <text evidence="2">The sequence shown here is derived from an EMBL/GenBank/DDBJ whole genome shotgun (WGS) entry which is preliminary data.</text>
</comment>
<dbReference type="Gene3D" id="2.40.128.50">
    <property type="match status" value="1"/>
</dbReference>
<dbReference type="OrthoDB" id="2218079at2"/>
<proteinExistence type="predicted"/>
<dbReference type="AlphaFoldDB" id="A0A426TCM5"/>
<evidence type="ECO:0000259" key="1">
    <source>
        <dbReference type="Pfam" id="PF12182"/>
    </source>
</evidence>
<accession>A0A426TCM5</accession>
<reference evidence="2 3" key="1">
    <citation type="submission" date="2018-11" db="EMBL/GenBank/DDBJ databases">
        <authorList>
            <person name="Stevens M.J."/>
            <person name="Cernela N."/>
            <person name="Spoerry Serrano N."/>
            <person name="Schmitt S."/>
            <person name="Schrenzel J."/>
            <person name="Stephan R."/>
        </authorList>
    </citation>
    <scope>NUCLEOTIDE SEQUENCE [LARGE SCALE GENOMIC DNA]</scope>
    <source>
        <strain evidence="2 3">PP422</strain>
    </source>
</reference>
<dbReference type="Pfam" id="PF12182">
    <property type="entry name" value="DUF3642"/>
    <property type="match status" value="1"/>
</dbReference>